<keyword evidence="2" id="KW-1185">Reference proteome</keyword>
<comment type="caution">
    <text evidence="1">The sequence shown here is derived from an EMBL/GenBank/DDBJ whole genome shotgun (WGS) entry which is preliminary data.</text>
</comment>
<dbReference type="AlphaFoldDB" id="A0A2P6VKM7"/>
<accession>A0A2P6VKM7</accession>
<evidence type="ECO:0000313" key="1">
    <source>
        <dbReference type="EMBL" id="PSC74635.1"/>
    </source>
</evidence>
<gene>
    <name evidence="1" type="ORF">C2E20_2257</name>
</gene>
<dbReference type="OrthoDB" id="504123at2759"/>
<dbReference type="Proteomes" id="UP000239649">
    <property type="component" value="Unassembled WGS sequence"/>
</dbReference>
<organism evidence="1 2">
    <name type="scientific">Micractinium conductrix</name>
    <dbReference type="NCBI Taxonomy" id="554055"/>
    <lineage>
        <taxon>Eukaryota</taxon>
        <taxon>Viridiplantae</taxon>
        <taxon>Chlorophyta</taxon>
        <taxon>core chlorophytes</taxon>
        <taxon>Trebouxiophyceae</taxon>
        <taxon>Chlorellales</taxon>
        <taxon>Chlorellaceae</taxon>
        <taxon>Chlorella clade</taxon>
        <taxon>Micractinium</taxon>
    </lineage>
</organism>
<evidence type="ECO:0000313" key="2">
    <source>
        <dbReference type="Proteomes" id="UP000239649"/>
    </source>
</evidence>
<name>A0A2P6VKM7_9CHLO</name>
<proteinExistence type="predicted"/>
<dbReference type="EMBL" id="LHPF02000004">
    <property type="protein sequence ID" value="PSC74635.1"/>
    <property type="molecule type" value="Genomic_DNA"/>
</dbReference>
<reference evidence="1 2" key="1">
    <citation type="journal article" date="2018" name="Plant J.">
        <title>Genome sequences of Chlorella sorokiniana UTEX 1602 and Micractinium conductrix SAG 241.80: implications to maltose excretion by a green alga.</title>
        <authorList>
            <person name="Arriola M.B."/>
            <person name="Velmurugan N."/>
            <person name="Zhang Y."/>
            <person name="Plunkett M.H."/>
            <person name="Hondzo H."/>
            <person name="Barney B.M."/>
        </authorList>
    </citation>
    <scope>NUCLEOTIDE SEQUENCE [LARGE SCALE GENOMIC DNA]</scope>
    <source>
        <strain evidence="1 2">SAG 241.80</strain>
    </source>
</reference>
<protein>
    <submittedName>
        <fullName evidence="1">Uncharacterized protein</fullName>
    </submittedName>
</protein>
<sequence length="325" mass="36246">MCDEEYRAKATGNGTAAPPLLSQWTCELEGCGGAFVSSVIESVRATPRLDSLRAMVPCDLWTAIGNRTLWFFGDSQGQRFYRQARCFLRPFHDPPGQPLGQLFTEDPNYQQLIHRELLAGYDCCGVAQPMCTNLVGGGRICHFRVNKGWHMLQLLQRLHVLNVQKHDVIDFNVGLWHHMKDNNYTQLVQALADHVAANRASLPHLLWRDNSPQHFDIEHGEFPHPSEAGKLMSPFKGCKPFKNVTLQPDGSLSGGDGHVAAGGWRNKISTPIMQAAGVPIHYTWNNTAMMHDGHTAGECSHWCSPGAYSVSVWSLWRTILKHAEG</sequence>